<dbReference type="HOGENOM" id="CLU_006756_3_1_7"/>
<accession>Q3A7J9</accession>
<keyword evidence="1" id="KW-0813">Transport</keyword>
<proteinExistence type="predicted"/>
<dbReference type="GO" id="GO:0015627">
    <property type="term" value="C:type II protein secretion system complex"/>
    <property type="evidence" value="ECO:0007669"/>
    <property type="project" value="TreeGrafter"/>
</dbReference>
<keyword evidence="5" id="KW-0812">Transmembrane</keyword>
<dbReference type="InterPro" id="IPR011514">
    <property type="entry name" value="Secretin_N_2"/>
</dbReference>
<feature type="domain" description="Secretin/TonB short N-terminal" evidence="6">
    <location>
        <begin position="106"/>
        <end position="154"/>
    </location>
</feature>
<keyword evidence="8" id="KW-1185">Reference proteome</keyword>
<dbReference type="STRING" id="338963.Pcar_0385"/>
<dbReference type="EMBL" id="CP000142">
    <property type="protein sequence ID" value="ABA87645.2"/>
    <property type="molecule type" value="Genomic_DNA"/>
</dbReference>
<evidence type="ECO:0000256" key="3">
    <source>
        <dbReference type="ARBA" id="ARBA00023237"/>
    </source>
</evidence>
<dbReference type="PANTHER" id="PTHR30332">
    <property type="entry name" value="PROBABLE GENERAL SECRETION PATHWAY PROTEIN D"/>
    <property type="match status" value="1"/>
</dbReference>
<evidence type="ECO:0000256" key="5">
    <source>
        <dbReference type="SAM" id="Phobius"/>
    </source>
</evidence>
<dbReference type="GO" id="GO:0009306">
    <property type="term" value="P:protein secretion"/>
    <property type="evidence" value="ECO:0007669"/>
    <property type="project" value="InterPro"/>
</dbReference>
<dbReference type="KEGG" id="pca:Pcar_0385"/>
<evidence type="ECO:0000313" key="8">
    <source>
        <dbReference type="Proteomes" id="UP000002534"/>
    </source>
</evidence>
<reference evidence="8" key="1">
    <citation type="submission" date="2005-10" db="EMBL/GenBank/DDBJ databases">
        <title>Complete sequence of Pelobacter carbinolicus DSM 2380.</title>
        <authorList>
            <person name="Copeland A."/>
            <person name="Lucas S."/>
            <person name="Lapidus A."/>
            <person name="Barry K."/>
            <person name="Detter J.C."/>
            <person name="Glavina T."/>
            <person name="Hammon N."/>
            <person name="Israni S."/>
            <person name="Pitluck S."/>
            <person name="Chertkov O."/>
            <person name="Schmutz J."/>
            <person name="Larimer F."/>
            <person name="Land M."/>
            <person name="Kyrpides N."/>
            <person name="Ivanova N."/>
            <person name="Richardson P."/>
        </authorList>
    </citation>
    <scope>NUCLEOTIDE SEQUENCE [LARGE SCALE GENOMIC DNA]</scope>
    <source>
        <strain evidence="8">DSM 2380 / NBRC 103641 / GraBd1</strain>
    </source>
</reference>
<dbReference type="InterPro" id="IPR011662">
    <property type="entry name" value="Secretin/TonB_short_N"/>
</dbReference>
<dbReference type="InterPro" id="IPR013358">
    <property type="entry name" value="Pilus_biogenesis_MshL"/>
</dbReference>
<evidence type="ECO:0000256" key="1">
    <source>
        <dbReference type="ARBA" id="ARBA00022448"/>
    </source>
</evidence>
<dbReference type="GO" id="GO:0009297">
    <property type="term" value="P:pilus assembly"/>
    <property type="evidence" value="ECO:0007669"/>
    <property type="project" value="InterPro"/>
</dbReference>
<dbReference type="AlphaFoldDB" id="Q3A7J9"/>
<keyword evidence="2 5" id="KW-0472">Membrane</keyword>
<dbReference type="InterPro" id="IPR050810">
    <property type="entry name" value="Bact_Secretion_Sys_Channel"/>
</dbReference>
<dbReference type="Proteomes" id="UP000002534">
    <property type="component" value="Chromosome"/>
</dbReference>
<dbReference type="Pfam" id="PF07655">
    <property type="entry name" value="Secretin_N_2"/>
    <property type="match status" value="1"/>
</dbReference>
<dbReference type="NCBIfam" id="TIGR02519">
    <property type="entry name" value="pilus_MshL"/>
    <property type="match status" value="1"/>
</dbReference>
<dbReference type="SMART" id="SM00965">
    <property type="entry name" value="STN"/>
    <property type="match status" value="1"/>
</dbReference>
<dbReference type="InterPro" id="IPR004846">
    <property type="entry name" value="T2SS/T3SS_dom"/>
</dbReference>
<gene>
    <name evidence="7" type="primary">mshL</name>
    <name evidence="7" type="ordered locus">Pcar_0385</name>
</gene>
<dbReference type="GO" id="GO:0019867">
    <property type="term" value="C:outer membrane"/>
    <property type="evidence" value="ECO:0007669"/>
    <property type="project" value="InterPro"/>
</dbReference>
<keyword evidence="5" id="KW-1133">Transmembrane helix</keyword>
<keyword evidence="3" id="KW-0998">Cell outer membrane</keyword>
<organism evidence="7 8">
    <name type="scientific">Syntrophotalea carbinolica (strain DSM 2380 / NBRC 103641 / GraBd1)</name>
    <name type="common">Pelobacter carbinolicus</name>
    <dbReference type="NCBI Taxonomy" id="338963"/>
    <lineage>
        <taxon>Bacteria</taxon>
        <taxon>Pseudomonadati</taxon>
        <taxon>Thermodesulfobacteriota</taxon>
        <taxon>Desulfuromonadia</taxon>
        <taxon>Desulfuromonadales</taxon>
        <taxon>Syntrophotaleaceae</taxon>
        <taxon>Syntrophotalea</taxon>
    </lineage>
</organism>
<evidence type="ECO:0000259" key="6">
    <source>
        <dbReference type="SMART" id="SM00965"/>
    </source>
</evidence>
<feature type="transmembrane region" description="Helical" evidence="5">
    <location>
        <begin position="9"/>
        <end position="28"/>
    </location>
</feature>
<dbReference type="eggNOG" id="COG1450">
    <property type="taxonomic scope" value="Bacteria"/>
</dbReference>
<evidence type="ECO:0000256" key="2">
    <source>
        <dbReference type="ARBA" id="ARBA00023136"/>
    </source>
</evidence>
<dbReference type="PRINTS" id="PR00811">
    <property type="entry name" value="BCTERIALGSPD"/>
</dbReference>
<dbReference type="PANTHER" id="PTHR30332:SF17">
    <property type="entry name" value="TYPE IV PILIATION SYSTEM PROTEIN DR_0774-RELATED"/>
    <property type="match status" value="1"/>
</dbReference>
<reference evidence="7 8" key="2">
    <citation type="journal article" date="2012" name="BMC Genomics">
        <title>The genome of Pelobacter carbinolicus reveals surprising metabolic capabilities and physiological features.</title>
        <authorList>
            <person name="Aklujkar M."/>
            <person name="Haveman S.A."/>
            <person name="Didonato R.Jr."/>
            <person name="Chertkov O."/>
            <person name="Han C.S."/>
            <person name="Land M.L."/>
            <person name="Brown P."/>
            <person name="Lovley D.R."/>
        </authorList>
    </citation>
    <scope>NUCLEOTIDE SEQUENCE [LARGE SCALE GENOMIC DNA]</scope>
    <source>
        <strain evidence="8">DSM 2380 / NBRC 103641 / GraBd1</strain>
    </source>
</reference>
<dbReference type="Gene3D" id="3.30.1370.130">
    <property type="match status" value="1"/>
</dbReference>
<dbReference type="Pfam" id="PF00263">
    <property type="entry name" value="Secretin"/>
    <property type="match status" value="1"/>
</dbReference>
<name>Q3A7J9_SYNC1</name>
<protein>
    <submittedName>
        <fullName evidence="7">Type IV pilus secretin MshL</fullName>
    </submittedName>
</protein>
<evidence type="ECO:0000313" key="7">
    <source>
        <dbReference type="EMBL" id="ABA87645.2"/>
    </source>
</evidence>
<sequence length="573" mass="61816">MQKLMTTRAWYCSGLMLIGLAGVLMMGGCAPRPRGEMPLAQFDQQLAVEQKVPSTLPDEVSAALLPPAKDDADWQGHMVEEPRFDVFAKDTPAQEFFTGLVEGTPYNMVVHPSVSGTVSLNLKAVTIPEIMDVLRDVYGFQYRTTRSGFQVIPDTLQTQVFYVNYLNLVRKGLSQTRVSSGQVSEAGSGDDDDDSGSNRSRRDDGNAMVSGSRIDTESSADFWTELSVALRTMVGQEDGRRVVIQPQAGVVVVRALPEELRTIEQYLGTIQGNLQRQVILEAKILEVELGDGYQAGINWSAVNGDVSMAQTRGDIFADNGLADIVGSDGAAVTSGLASGAFGGVFSAALNFKNFQAFIELLETQGDVQVLSSPRIATVNNQKAVIKVGSDEFFVTDVSSDTVTGTTTTTSPDITLTPFFSGIALDVTPQIDPKGKVTLHIHPTVSEVSDQTKDITVAGETQTLPLAFSTVRESDSIVAAESGQVVVIGGLMKDQLQNRDASVPLLGRLPGVGALFRHTQSVSRKSELVILLRPMVVEAGTWNQALDASRQRFKNLGSEFDTEWRGGKFARPAR</sequence>
<dbReference type="InterPro" id="IPR001775">
    <property type="entry name" value="GspD/PilQ"/>
</dbReference>
<feature type="region of interest" description="Disordered" evidence="4">
    <location>
        <begin position="179"/>
        <end position="213"/>
    </location>
</feature>
<evidence type="ECO:0000256" key="4">
    <source>
        <dbReference type="SAM" id="MobiDB-lite"/>
    </source>
</evidence>
<dbReference type="PROSITE" id="PS51257">
    <property type="entry name" value="PROKAR_LIPOPROTEIN"/>
    <property type="match status" value="1"/>
</dbReference>